<reference evidence="2 3" key="1">
    <citation type="submission" date="2023-12" db="EMBL/GenBank/DDBJ databases">
        <title>Stenotrophomonas guangdongensis sp. nov., isolated from wilted pepper plants (Capsicum annuum).</title>
        <authorList>
            <person name="Qiu M."/>
            <person name="Li Y."/>
            <person name="Liu Q."/>
            <person name="Zhang X."/>
            <person name="Huang Y."/>
            <person name="Guo R."/>
            <person name="Hu M."/>
            <person name="Zhou J."/>
            <person name="Zhou X."/>
        </authorList>
    </citation>
    <scope>NUCLEOTIDE SEQUENCE [LARGE SCALE GENOMIC DNA]</scope>
    <source>
        <strain evidence="2 3">MH1</strain>
    </source>
</reference>
<dbReference type="InterPro" id="IPR036010">
    <property type="entry name" value="2Fe-2S_ferredoxin-like_sf"/>
</dbReference>
<accession>A0ABU5V8D9</accession>
<dbReference type="InterPro" id="IPR042204">
    <property type="entry name" value="2Fe-2S-bd_N"/>
</dbReference>
<organism evidence="2 3">
    <name type="scientific">Stenotrophomonas capsici</name>
    <dbReference type="NCBI Taxonomy" id="3110230"/>
    <lineage>
        <taxon>Bacteria</taxon>
        <taxon>Pseudomonadati</taxon>
        <taxon>Pseudomonadota</taxon>
        <taxon>Gammaproteobacteria</taxon>
        <taxon>Lysobacterales</taxon>
        <taxon>Lysobacteraceae</taxon>
        <taxon>Stenotrophomonas</taxon>
    </lineage>
</organism>
<evidence type="ECO:0000313" key="2">
    <source>
        <dbReference type="EMBL" id="MEA5669492.1"/>
    </source>
</evidence>
<dbReference type="Pfam" id="PF13510">
    <property type="entry name" value="Fer2_4"/>
    <property type="match status" value="1"/>
</dbReference>
<proteinExistence type="predicted"/>
<evidence type="ECO:0000256" key="1">
    <source>
        <dbReference type="ARBA" id="ARBA00023002"/>
    </source>
</evidence>
<dbReference type="RefSeq" id="WP_132863943.1">
    <property type="nucleotide sequence ID" value="NZ_JAYFUH010000255.1"/>
</dbReference>
<keyword evidence="1" id="KW-0560">Oxidoreductase</keyword>
<protein>
    <submittedName>
        <fullName evidence="2">(2Fe-2S)-binding protein</fullName>
    </submittedName>
</protein>
<gene>
    <name evidence="2" type="ORF">VA603_18325</name>
</gene>
<dbReference type="EMBL" id="JAYFUH010000255">
    <property type="protein sequence ID" value="MEA5669492.1"/>
    <property type="molecule type" value="Genomic_DNA"/>
</dbReference>
<dbReference type="Gene3D" id="3.10.20.440">
    <property type="entry name" value="2Fe-2S iron-sulphur cluster binding domain, sarcosine oxidase, alpha subunit, N-terminal domain"/>
    <property type="match status" value="1"/>
</dbReference>
<name>A0ABU5V8D9_9GAMM</name>
<dbReference type="SUPFAM" id="SSF54292">
    <property type="entry name" value="2Fe-2S ferredoxin-like"/>
    <property type="match status" value="1"/>
</dbReference>
<keyword evidence="3" id="KW-1185">Reference proteome</keyword>
<dbReference type="Proteomes" id="UP001301653">
    <property type="component" value="Unassembled WGS sequence"/>
</dbReference>
<comment type="caution">
    <text evidence="2">The sequence shown here is derived from an EMBL/GenBank/DDBJ whole genome shotgun (WGS) entry which is preliminary data.</text>
</comment>
<evidence type="ECO:0000313" key="3">
    <source>
        <dbReference type="Proteomes" id="UP001301653"/>
    </source>
</evidence>
<sequence>MSRVVLSVDGLRVEVEEGATVAAAIAQVRSSFRRSPGGEPRAPLCGMGLCFECRVRIDAIEQLRACMVVARPGMRVETQR</sequence>